<dbReference type="InterPro" id="IPR001811">
    <property type="entry name" value="Chemokine_IL8-like_dom"/>
</dbReference>
<evidence type="ECO:0000313" key="5">
    <source>
        <dbReference type="EMBL" id="OBS70118.1"/>
    </source>
</evidence>
<dbReference type="Gene3D" id="2.40.50.40">
    <property type="match status" value="1"/>
</dbReference>
<evidence type="ECO:0000256" key="3">
    <source>
        <dbReference type="SAM" id="SignalP"/>
    </source>
</evidence>
<dbReference type="AlphaFoldDB" id="A0A1A6GUV3"/>
<keyword evidence="1" id="KW-0202">Cytokine</keyword>
<keyword evidence="2" id="KW-1015">Disulfide bond</keyword>
<dbReference type="GO" id="GO:0005615">
    <property type="term" value="C:extracellular space"/>
    <property type="evidence" value="ECO:0007669"/>
    <property type="project" value="UniProtKB-KW"/>
</dbReference>
<proteinExistence type="predicted"/>
<feature type="domain" description="Chemokine interleukin-8-like" evidence="4">
    <location>
        <begin position="33"/>
        <end position="91"/>
    </location>
</feature>
<dbReference type="InterPro" id="IPR036048">
    <property type="entry name" value="Interleukin_8-like_sf"/>
</dbReference>
<feature type="chain" id="PRO_5008345881" description="Chemokine interleukin-8-like domain-containing protein" evidence="3">
    <location>
        <begin position="21"/>
        <end position="102"/>
    </location>
</feature>
<evidence type="ECO:0000313" key="6">
    <source>
        <dbReference type="Proteomes" id="UP000092124"/>
    </source>
</evidence>
<dbReference type="GO" id="GO:0006954">
    <property type="term" value="P:inflammatory response"/>
    <property type="evidence" value="ECO:0007669"/>
    <property type="project" value="TreeGrafter"/>
</dbReference>
<gene>
    <name evidence="5" type="ORF">A6R68_01336</name>
</gene>
<dbReference type="PANTHER" id="PTHR12015">
    <property type="entry name" value="SMALL INDUCIBLE CYTOKINE A"/>
    <property type="match status" value="1"/>
</dbReference>
<dbReference type="STRING" id="56216.A0A1A6GUV3"/>
<dbReference type="GO" id="GO:0030335">
    <property type="term" value="P:positive regulation of cell migration"/>
    <property type="evidence" value="ECO:0007669"/>
    <property type="project" value="TreeGrafter"/>
</dbReference>
<dbReference type="GO" id="GO:0008009">
    <property type="term" value="F:chemokine activity"/>
    <property type="evidence" value="ECO:0007669"/>
    <property type="project" value="InterPro"/>
</dbReference>
<sequence length="102" mass="11577">MKKVSLACLLLLAILCTASAFYNRPRMPESVKPLPSCCHKYIEKVLPKKRVAGYKEALSCHLPAIIFVTKKNIEVCANPNEEWVKEYIKDPQIPLMPHKNLA</sequence>
<dbReference type="PANTHER" id="PTHR12015:SF21">
    <property type="entry name" value="C-C MOTIF CHEMOKINE 16"/>
    <property type="match status" value="1"/>
</dbReference>
<evidence type="ECO:0000259" key="4">
    <source>
        <dbReference type="SMART" id="SM00199"/>
    </source>
</evidence>
<keyword evidence="3" id="KW-0732">Signal</keyword>
<dbReference type="Proteomes" id="UP000092124">
    <property type="component" value="Unassembled WGS sequence"/>
</dbReference>
<dbReference type="SMART" id="SM00199">
    <property type="entry name" value="SCY"/>
    <property type="match status" value="1"/>
</dbReference>
<dbReference type="SUPFAM" id="SSF54117">
    <property type="entry name" value="Interleukin 8-like chemokines"/>
    <property type="match status" value="1"/>
</dbReference>
<dbReference type="GO" id="GO:0070098">
    <property type="term" value="P:chemokine-mediated signaling pathway"/>
    <property type="evidence" value="ECO:0007669"/>
    <property type="project" value="TreeGrafter"/>
</dbReference>
<dbReference type="FunFam" id="2.40.50.40:FF:000034">
    <property type="entry name" value="C-C motif chemokine"/>
    <property type="match status" value="1"/>
</dbReference>
<feature type="signal peptide" evidence="3">
    <location>
        <begin position="1"/>
        <end position="20"/>
    </location>
</feature>
<evidence type="ECO:0000256" key="1">
    <source>
        <dbReference type="ARBA" id="ARBA00022514"/>
    </source>
</evidence>
<reference evidence="5 6" key="1">
    <citation type="submission" date="2016-06" db="EMBL/GenBank/DDBJ databases">
        <title>The Draft Genome Sequence and Annotation of the Desert Woodrat Neotoma lepida.</title>
        <authorList>
            <person name="Campbell M."/>
            <person name="Oakeson K.F."/>
            <person name="Yandell M."/>
            <person name="Halpert J.R."/>
            <person name="Dearing D."/>
        </authorList>
    </citation>
    <scope>NUCLEOTIDE SEQUENCE [LARGE SCALE GENOMIC DNA]</scope>
    <source>
        <strain evidence="5">417</strain>
        <tissue evidence="5">Liver</tissue>
    </source>
</reference>
<dbReference type="CDD" id="cd00272">
    <property type="entry name" value="Chemokine_CC"/>
    <property type="match status" value="1"/>
</dbReference>
<keyword evidence="6" id="KW-1185">Reference proteome</keyword>
<protein>
    <recommendedName>
        <fullName evidence="4">Chemokine interleukin-8-like domain-containing protein</fullName>
    </recommendedName>
</protein>
<dbReference type="Pfam" id="PF00048">
    <property type="entry name" value="IL8"/>
    <property type="match status" value="1"/>
</dbReference>
<dbReference type="GO" id="GO:0061844">
    <property type="term" value="P:antimicrobial humoral immune response mediated by antimicrobial peptide"/>
    <property type="evidence" value="ECO:0007669"/>
    <property type="project" value="TreeGrafter"/>
</dbReference>
<organism evidence="5 6">
    <name type="scientific">Neotoma lepida</name>
    <name type="common">Desert woodrat</name>
    <dbReference type="NCBI Taxonomy" id="56216"/>
    <lineage>
        <taxon>Eukaryota</taxon>
        <taxon>Metazoa</taxon>
        <taxon>Chordata</taxon>
        <taxon>Craniata</taxon>
        <taxon>Vertebrata</taxon>
        <taxon>Euteleostomi</taxon>
        <taxon>Mammalia</taxon>
        <taxon>Eutheria</taxon>
        <taxon>Euarchontoglires</taxon>
        <taxon>Glires</taxon>
        <taxon>Rodentia</taxon>
        <taxon>Myomorpha</taxon>
        <taxon>Muroidea</taxon>
        <taxon>Cricetidae</taxon>
        <taxon>Neotominae</taxon>
        <taxon>Neotoma</taxon>
    </lineage>
</organism>
<accession>A0A1A6GUV3</accession>
<dbReference type="GO" id="GO:0048245">
    <property type="term" value="P:eosinophil chemotaxis"/>
    <property type="evidence" value="ECO:0007669"/>
    <property type="project" value="TreeGrafter"/>
</dbReference>
<comment type="caution">
    <text evidence="5">The sequence shown here is derived from an EMBL/GenBank/DDBJ whole genome shotgun (WGS) entry which is preliminary data.</text>
</comment>
<dbReference type="InterPro" id="IPR039809">
    <property type="entry name" value="Chemokine_b/g/d"/>
</dbReference>
<dbReference type="OrthoDB" id="9930747at2759"/>
<evidence type="ECO:0000256" key="2">
    <source>
        <dbReference type="ARBA" id="ARBA00023157"/>
    </source>
</evidence>
<dbReference type="GO" id="GO:0048020">
    <property type="term" value="F:CCR chemokine receptor binding"/>
    <property type="evidence" value="ECO:0007669"/>
    <property type="project" value="TreeGrafter"/>
</dbReference>
<name>A0A1A6GUV3_NEOLE</name>
<dbReference type="EMBL" id="LZPO01066416">
    <property type="protein sequence ID" value="OBS70118.1"/>
    <property type="molecule type" value="Genomic_DNA"/>
</dbReference>